<protein>
    <recommendedName>
        <fullName evidence="1">Anhydro-N-acetylmuramic acid kinase</fullName>
        <ecNumber evidence="1">2.7.1.170</ecNumber>
    </recommendedName>
    <alternativeName>
        <fullName evidence="1">AnhMurNAc kinase</fullName>
    </alternativeName>
</protein>
<keyword evidence="1 2" id="KW-0418">Kinase</keyword>
<dbReference type="CDD" id="cd24050">
    <property type="entry name" value="ASKHA_NBD_ANMK"/>
    <property type="match status" value="1"/>
</dbReference>
<dbReference type="PANTHER" id="PTHR30605">
    <property type="entry name" value="ANHYDRO-N-ACETYLMURAMIC ACID KINASE"/>
    <property type="match status" value="1"/>
</dbReference>
<comment type="catalytic activity">
    <reaction evidence="1">
        <text>1,6-anhydro-N-acetyl-beta-muramate + ATP + H2O = N-acetyl-D-muramate 6-phosphate + ADP + H(+)</text>
        <dbReference type="Rhea" id="RHEA:24952"/>
        <dbReference type="ChEBI" id="CHEBI:15377"/>
        <dbReference type="ChEBI" id="CHEBI:15378"/>
        <dbReference type="ChEBI" id="CHEBI:30616"/>
        <dbReference type="ChEBI" id="CHEBI:58690"/>
        <dbReference type="ChEBI" id="CHEBI:58722"/>
        <dbReference type="ChEBI" id="CHEBI:456216"/>
        <dbReference type="EC" id="2.7.1.170"/>
    </reaction>
</comment>
<keyword evidence="3" id="KW-1185">Reference proteome</keyword>
<dbReference type="NCBIfam" id="NF007148">
    <property type="entry name" value="PRK09585.3-2"/>
    <property type="match status" value="1"/>
</dbReference>
<comment type="pathway">
    <text evidence="1">Cell wall biogenesis; peptidoglycan recycling.</text>
</comment>
<dbReference type="PANTHER" id="PTHR30605:SF0">
    <property type="entry name" value="ANHYDRO-N-ACETYLMURAMIC ACID KINASE"/>
    <property type="match status" value="1"/>
</dbReference>
<comment type="pathway">
    <text evidence="1">Amino-sugar metabolism; 1,6-anhydro-N-acetylmuramate degradation.</text>
</comment>
<name>A0A1I2VXG8_9GAMM</name>
<dbReference type="Proteomes" id="UP000198623">
    <property type="component" value="Unassembled WGS sequence"/>
</dbReference>
<dbReference type="AlphaFoldDB" id="A0A1I2VXG8"/>
<dbReference type="InterPro" id="IPR005338">
    <property type="entry name" value="Anhydro_N_Ac-Mur_kinase"/>
</dbReference>
<dbReference type="GO" id="GO:0016301">
    <property type="term" value="F:kinase activity"/>
    <property type="evidence" value="ECO:0007669"/>
    <property type="project" value="UniProtKB-KW"/>
</dbReference>
<dbReference type="Gene3D" id="3.30.420.40">
    <property type="match status" value="2"/>
</dbReference>
<evidence type="ECO:0000313" key="3">
    <source>
        <dbReference type="Proteomes" id="UP000198623"/>
    </source>
</evidence>
<dbReference type="EMBL" id="FOOU01000020">
    <property type="protein sequence ID" value="SFG93850.1"/>
    <property type="molecule type" value="Genomic_DNA"/>
</dbReference>
<dbReference type="HAMAP" id="MF_01270">
    <property type="entry name" value="AnhMurNAc_kinase"/>
    <property type="match status" value="1"/>
</dbReference>
<dbReference type="EC" id="2.7.1.170" evidence="1"/>
<dbReference type="GO" id="GO:0016773">
    <property type="term" value="F:phosphotransferase activity, alcohol group as acceptor"/>
    <property type="evidence" value="ECO:0007669"/>
    <property type="project" value="UniProtKB-UniRule"/>
</dbReference>
<feature type="binding site" evidence="1">
    <location>
        <begin position="12"/>
        <end position="19"/>
    </location>
    <ligand>
        <name>ATP</name>
        <dbReference type="ChEBI" id="CHEBI:30616"/>
    </ligand>
</feature>
<dbReference type="Pfam" id="PF03702">
    <property type="entry name" value="AnmK"/>
    <property type="match status" value="1"/>
</dbReference>
<dbReference type="NCBIfam" id="NF007139">
    <property type="entry name" value="PRK09585.1-3"/>
    <property type="match status" value="1"/>
</dbReference>
<keyword evidence="1" id="KW-0808">Transferase</keyword>
<dbReference type="InterPro" id="IPR043129">
    <property type="entry name" value="ATPase_NBD"/>
</dbReference>
<keyword evidence="1" id="KW-0067">ATP-binding</keyword>
<keyword evidence="1" id="KW-0119">Carbohydrate metabolism</keyword>
<proteinExistence type="inferred from homology"/>
<dbReference type="STRING" id="1045558.SAMN05216175_12048"/>
<dbReference type="RefSeq" id="WP_090730675.1">
    <property type="nucleotide sequence ID" value="NZ_FOOU01000020.1"/>
</dbReference>
<sequence length="368" mass="39783">MTPDIYIGVMSGTSLDGIDVAAIRINDQFSFLAADCVKLPDDLRQQILMLTQPGNNEIELMGRLDNVLGKLFADAVKQLISSSNIDIKKIAAVGCHGQTIRHRPEAGFTLQIGDPNTIAEQTGLTTIADFRRRDLANGGQGAPLVPAFHNKLFRSAETNRVILNIGGMANITVLPANPSSLVTGFDTGPGNILSDAWIHEHSGASFDEDGNWARAGAVNQELLQHLLNLPFFSEAAPKSTGREQFHIDWIKQVIQENKLQIIAVDVQATLLELTACTIADAFNAQHLADPELYICGGGVHNSALLQRLQELTNTVHIATTEELGLHPDWVEASAFAWLAHQTLNKLTGNLPSVTGAAHERILGGIYQA</sequence>
<reference evidence="3" key="1">
    <citation type="submission" date="2016-10" db="EMBL/GenBank/DDBJ databases">
        <authorList>
            <person name="Varghese N."/>
            <person name="Submissions S."/>
        </authorList>
    </citation>
    <scope>NUCLEOTIDE SEQUENCE [LARGE SCALE GENOMIC DNA]</scope>
    <source>
        <strain evidence="3">CGMCC 1.10971</strain>
    </source>
</reference>
<organism evidence="2 3">
    <name type="scientific">Neptunomonas qingdaonensis</name>
    <dbReference type="NCBI Taxonomy" id="1045558"/>
    <lineage>
        <taxon>Bacteria</taxon>
        <taxon>Pseudomonadati</taxon>
        <taxon>Pseudomonadota</taxon>
        <taxon>Gammaproteobacteria</taxon>
        <taxon>Oceanospirillales</taxon>
        <taxon>Oceanospirillaceae</taxon>
        <taxon>Neptunomonas</taxon>
    </lineage>
</organism>
<dbReference type="UniPathway" id="UPA00544"/>
<keyword evidence="1" id="KW-0547">Nucleotide-binding</keyword>
<dbReference type="UniPathway" id="UPA00343"/>
<evidence type="ECO:0000313" key="2">
    <source>
        <dbReference type="EMBL" id="SFG93850.1"/>
    </source>
</evidence>
<dbReference type="GO" id="GO:0009254">
    <property type="term" value="P:peptidoglycan turnover"/>
    <property type="evidence" value="ECO:0007669"/>
    <property type="project" value="UniProtKB-UniRule"/>
</dbReference>
<dbReference type="OrthoDB" id="9763949at2"/>
<evidence type="ECO:0000256" key="1">
    <source>
        <dbReference type="HAMAP-Rule" id="MF_01270"/>
    </source>
</evidence>
<accession>A0A1I2VXG8</accession>
<dbReference type="GO" id="GO:0005524">
    <property type="term" value="F:ATP binding"/>
    <property type="evidence" value="ECO:0007669"/>
    <property type="project" value="UniProtKB-UniRule"/>
</dbReference>
<comment type="function">
    <text evidence="1">Catalyzes the specific phosphorylation of 1,6-anhydro-N-acetylmuramic acid (anhMurNAc) with the simultaneous cleavage of the 1,6-anhydro ring, generating MurNAc-6-P. Is required for the utilization of anhMurNAc either imported from the medium or derived from its own cell wall murein, and thus plays a role in cell wall recycling.</text>
</comment>
<dbReference type="GO" id="GO:0006040">
    <property type="term" value="P:amino sugar metabolic process"/>
    <property type="evidence" value="ECO:0007669"/>
    <property type="project" value="InterPro"/>
</dbReference>
<dbReference type="GO" id="GO:0097175">
    <property type="term" value="P:1,6-anhydro-N-acetyl-beta-muramic acid catabolic process"/>
    <property type="evidence" value="ECO:0007669"/>
    <property type="project" value="UniProtKB-UniRule"/>
</dbReference>
<gene>
    <name evidence="1" type="primary">anmK</name>
    <name evidence="2" type="ORF">SAMN05216175_12048</name>
</gene>
<dbReference type="SUPFAM" id="SSF53067">
    <property type="entry name" value="Actin-like ATPase domain"/>
    <property type="match status" value="1"/>
</dbReference>
<comment type="similarity">
    <text evidence="1">Belongs to the anhydro-N-acetylmuramic acid kinase family.</text>
</comment>